<comment type="caution">
    <text evidence="2">The sequence shown here is derived from an EMBL/GenBank/DDBJ whole genome shotgun (WGS) entry which is preliminary data.</text>
</comment>
<protein>
    <submittedName>
        <fullName evidence="2">Uncharacterized protein</fullName>
    </submittedName>
</protein>
<dbReference type="SUPFAM" id="SSF53187">
    <property type="entry name" value="Zn-dependent exopeptidases"/>
    <property type="match status" value="1"/>
</dbReference>
<keyword evidence="3" id="KW-1185">Reference proteome</keyword>
<dbReference type="Proteomes" id="UP000664534">
    <property type="component" value="Unassembled WGS sequence"/>
</dbReference>
<sequence>MLFIRISQTILEMKAVMTGSPRKNPYVERVMNLLFDPKDFGTVLSNLEYVYGNSSRSGVDQGVRSDEETPATDALLYCTADRLTQVDHPNDGLTWVDSVWKNIFFSTQAYVACFGTPANLDDSIQMTVRLWLAGVKNPSTIQACPWFQDKWLNRPNQKTCMKWEDLTAEQREEMTNDEKVPADLGADFAYTLGHEFMHTWQGGKMKDIMVGKRKPFGFTLCKAMKSATNPDSYALLEMLVEQIVWCGQAPDEDGNMFPILDWQLPSLPGLVDPLRTRSAEFNVGVGMDATGTNRSDTDSTSRGLLGRAVKTRAASVKSVSSIIEEHRPSLGHFEEVYKDLHQHPELSCRGSRTASIVAKHLRSLHFKTYENVGGHGVLGIFQNGPRRTVLLRADLDALPILEEPNLPYASHARMTDTHGREKPVMHACGHNTHVVSLMATLTLMTSAQKEWSGVLICLFQLNEEHGGGARAMVDDGLYDMVPKADLILGQHACPLKSGVVAIRAGPSMPGSWELVAMGVSRKIASIL</sequence>
<evidence type="ECO:0000313" key="2">
    <source>
        <dbReference type="EMBL" id="CAF9919848.1"/>
    </source>
</evidence>
<dbReference type="Pfam" id="PF01546">
    <property type="entry name" value="Peptidase_M20"/>
    <property type="match status" value="1"/>
</dbReference>
<dbReference type="EMBL" id="CAJPDT010000024">
    <property type="protein sequence ID" value="CAF9919848.1"/>
    <property type="molecule type" value="Genomic_DNA"/>
</dbReference>
<proteinExistence type="inferred from homology"/>
<dbReference type="InterPro" id="IPR017439">
    <property type="entry name" value="Amidohydrolase"/>
</dbReference>
<evidence type="ECO:0000313" key="3">
    <source>
        <dbReference type="Proteomes" id="UP000664534"/>
    </source>
</evidence>
<dbReference type="PANTHER" id="PTHR11014">
    <property type="entry name" value="PEPTIDASE M20 FAMILY MEMBER"/>
    <property type="match status" value="1"/>
</dbReference>
<dbReference type="GO" id="GO:0016787">
    <property type="term" value="F:hydrolase activity"/>
    <property type="evidence" value="ECO:0007669"/>
    <property type="project" value="InterPro"/>
</dbReference>
<dbReference type="AlphaFoldDB" id="A0A8H3F8T1"/>
<name>A0A8H3F8T1_9LECA</name>
<organism evidence="2 3">
    <name type="scientific">Imshaugia aleurites</name>
    <dbReference type="NCBI Taxonomy" id="172621"/>
    <lineage>
        <taxon>Eukaryota</taxon>
        <taxon>Fungi</taxon>
        <taxon>Dikarya</taxon>
        <taxon>Ascomycota</taxon>
        <taxon>Pezizomycotina</taxon>
        <taxon>Lecanoromycetes</taxon>
        <taxon>OSLEUM clade</taxon>
        <taxon>Lecanoromycetidae</taxon>
        <taxon>Lecanorales</taxon>
        <taxon>Lecanorineae</taxon>
        <taxon>Parmeliaceae</taxon>
        <taxon>Imshaugia</taxon>
    </lineage>
</organism>
<dbReference type="PANTHER" id="PTHR11014:SF63">
    <property type="entry name" value="METALLOPEPTIDASE, PUTATIVE (AFU_ORTHOLOGUE AFUA_6G09600)-RELATED"/>
    <property type="match status" value="1"/>
</dbReference>
<gene>
    <name evidence="2" type="ORF">IMSHALPRED_004737</name>
</gene>
<reference evidence="2" key="1">
    <citation type="submission" date="2021-03" db="EMBL/GenBank/DDBJ databases">
        <authorList>
            <person name="Tagirdzhanova G."/>
        </authorList>
    </citation>
    <scope>NUCLEOTIDE SEQUENCE</scope>
</reference>
<accession>A0A8H3F8T1</accession>
<comment type="similarity">
    <text evidence="1">Belongs to the peptidase M20A family.</text>
</comment>
<dbReference type="OrthoDB" id="6119954at2759"/>
<evidence type="ECO:0000256" key="1">
    <source>
        <dbReference type="ARBA" id="ARBA00006247"/>
    </source>
</evidence>
<dbReference type="InterPro" id="IPR002933">
    <property type="entry name" value="Peptidase_M20"/>
</dbReference>
<dbReference type="Gene3D" id="3.40.630.10">
    <property type="entry name" value="Zn peptidases"/>
    <property type="match status" value="1"/>
</dbReference>